<dbReference type="InterPro" id="IPR036388">
    <property type="entry name" value="WH-like_DNA-bd_sf"/>
</dbReference>
<dbReference type="SUPFAM" id="SSF46785">
    <property type="entry name" value="Winged helix' DNA-binding domain"/>
    <property type="match status" value="1"/>
</dbReference>
<dbReference type="NCBIfam" id="NF033788">
    <property type="entry name" value="HTH_metalloreg"/>
    <property type="match status" value="1"/>
</dbReference>
<dbReference type="EMBL" id="QJSX01000001">
    <property type="protein sequence ID" value="PYE56590.1"/>
    <property type="molecule type" value="Genomic_DNA"/>
</dbReference>
<proteinExistence type="predicted"/>
<keyword evidence="3" id="KW-0804">Transcription</keyword>
<dbReference type="PRINTS" id="PR00778">
    <property type="entry name" value="HTHARSR"/>
</dbReference>
<name>A0A318SAY9_9DEIO</name>
<dbReference type="InterPro" id="IPR001845">
    <property type="entry name" value="HTH_ArsR_DNA-bd_dom"/>
</dbReference>
<dbReference type="PANTHER" id="PTHR33154">
    <property type="entry name" value="TRANSCRIPTIONAL REGULATOR, ARSR FAMILY"/>
    <property type="match status" value="1"/>
</dbReference>
<dbReference type="GO" id="GO:0003700">
    <property type="term" value="F:DNA-binding transcription factor activity"/>
    <property type="evidence" value="ECO:0007669"/>
    <property type="project" value="InterPro"/>
</dbReference>
<dbReference type="Proteomes" id="UP000248326">
    <property type="component" value="Unassembled WGS sequence"/>
</dbReference>
<sequence>MARAATTSDVFNALAEPKRRQLVDLLASGERSVTDLVRLLELTQPAVSKHLRVLRDVGIVHVRDDGRQRLYRLDPLSLRPIHDWVAPYQHLWNRRFEALDNVLDELQRQEERDDGSE</sequence>
<evidence type="ECO:0000259" key="4">
    <source>
        <dbReference type="PROSITE" id="PS50987"/>
    </source>
</evidence>
<keyword evidence="2" id="KW-0238">DNA-binding</keyword>
<gene>
    <name evidence="5" type="ORF">DES52_101395</name>
</gene>
<evidence type="ECO:0000256" key="3">
    <source>
        <dbReference type="ARBA" id="ARBA00023163"/>
    </source>
</evidence>
<reference evidence="5 6" key="1">
    <citation type="submission" date="2018-06" db="EMBL/GenBank/DDBJ databases">
        <title>Genomic Encyclopedia of Type Strains, Phase IV (KMG-IV): sequencing the most valuable type-strain genomes for metagenomic binning, comparative biology and taxonomic classification.</title>
        <authorList>
            <person name="Goeker M."/>
        </authorList>
    </citation>
    <scope>NUCLEOTIDE SEQUENCE [LARGE SCALE GENOMIC DNA]</scope>
    <source>
        <strain evidence="5 6">DSM 18048</strain>
    </source>
</reference>
<evidence type="ECO:0000313" key="5">
    <source>
        <dbReference type="EMBL" id="PYE56590.1"/>
    </source>
</evidence>
<comment type="caution">
    <text evidence="5">The sequence shown here is derived from an EMBL/GenBank/DDBJ whole genome shotgun (WGS) entry which is preliminary data.</text>
</comment>
<accession>A0A318SAY9</accession>
<dbReference type="SMART" id="SM00418">
    <property type="entry name" value="HTH_ARSR"/>
    <property type="match status" value="1"/>
</dbReference>
<dbReference type="InterPro" id="IPR051081">
    <property type="entry name" value="HTH_MetalResp_TranReg"/>
</dbReference>
<dbReference type="OrthoDB" id="9799175at2"/>
<organism evidence="5 6">
    <name type="scientific">Deinococcus yavapaiensis KR-236</name>
    <dbReference type="NCBI Taxonomy" id="694435"/>
    <lineage>
        <taxon>Bacteria</taxon>
        <taxon>Thermotogati</taxon>
        <taxon>Deinococcota</taxon>
        <taxon>Deinococci</taxon>
        <taxon>Deinococcales</taxon>
        <taxon>Deinococcaceae</taxon>
        <taxon>Deinococcus</taxon>
    </lineage>
</organism>
<evidence type="ECO:0000256" key="1">
    <source>
        <dbReference type="ARBA" id="ARBA00023015"/>
    </source>
</evidence>
<dbReference type="InterPro" id="IPR011991">
    <property type="entry name" value="ArsR-like_HTH"/>
</dbReference>
<dbReference type="GO" id="GO:0003677">
    <property type="term" value="F:DNA binding"/>
    <property type="evidence" value="ECO:0007669"/>
    <property type="project" value="UniProtKB-KW"/>
</dbReference>
<dbReference type="PANTHER" id="PTHR33154:SF33">
    <property type="entry name" value="TRANSCRIPTIONAL REPRESSOR SDPR"/>
    <property type="match status" value="1"/>
</dbReference>
<dbReference type="PROSITE" id="PS50987">
    <property type="entry name" value="HTH_ARSR_2"/>
    <property type="match status" value="1"/>
</dbReference>
<feature type="domain" description="HTH arsR-type" evidence="4">
    <location>
        <begin position="1"/>
        <end position="93"/>
    </location>
</feature>
<evidence type="ECO:0000313" key="6">
    <source>
        <dbReference type="Proteomes" id="UP000248326"/>
    </source>
</evidence>
<keyword evidence="6" id="KW-1185">Reference proteome</keyword>
<dbReference type="RefSeq" id="WP_110885059.1">
    <property type="nucleotide sequence ID" value="NZ_QJSX01000001.1"/>
</dbReference>
<dbReference type="CDD" id="cd00090">
    <property type="entry name" value="HTH_ARSR"/>
    <property type="match status" value="1"/>
</dbReference>
<dbReference type="Pfam" id="PF01022">
    <property type="entry name" value="HTH_5"/>
    <property type="match status" value="1"/>
</dbReference>
<keyword evidence="1" id="KW-0805">Transcription regulation</keyword>
<dbReference type="Gene3D" id="1.10.10.10">
    <property type="entry name" value="Winged helix-like DNA-binding domain superfamily/Winged helix DNA-binding domain"/>
    <property type="match status" value="1"/>
</dbReference>
<evidence type="ECO:0000256" key="2">
    <source>
        <dbReference type="ARBA" id="ARBA00023125"/>
    </source>
</evidence>
<dbReference type="AlphaFoldDB" id="A0A318SAY9"/>
<dbReference type="InterPro" id="IPR036390">
    <property type="entry name" value="WH_DNA-bd_sf"/>
</dbReference>
<protein>
    <submittedName>
        <fullName evidence="5">ArsR family transcriptional regulator</fullName>
    </submittedName>
</protein>